<dbReference type="PANTHER" id="PTHR33050">
    <property type="entry name" value="REVERSE TRANSCRIPTASE DOMAIN-CONTAINING PROTEIN"/>
    <property type="match status" value="1"/>
</dbReference>
<evidence type="ECO:0000259" key="1">
    <source>
        <dbReference type="PROSITE" id="PS50878"/>
    </source>
</evidence>
<evidence type="ECO:0000313" key="3">
    <source>
        <dbReference type="Proteomes" id="UP000507470"/>
    </source>
</evidence>
<feature type="domain" description="Reverse transcriptase" evidence="1">
    <location>
        <begin position="215"/>
        <end position="422"/>
    </location>
</feature>
<organism evidence="2 3">
    <name type="scientific">Mytilus coruscus</name>
    <name type="common">Sea mussel</name>
    <dbReference type="NCBI Taxonomy" id="42192"/>
    <lineage>
        <taxon>Eukaryota</taxon>
        <taxon>Metazoa</taxon>
        <taxon>Spiralia</taxon>
        <taxon>Lophotrochozoa</taxon>
        <taxon>Mollusca</taxon>
        <taxon>Bivalvia</taxon>
        <taxon>Autobranchia</taxon>
        <taxon>Pteriomorphia</taxon>
        <taxon>Mytilida</taxon>
        <taxon>Mytiloidea</taxon>
        <taxon>Mytilidae</taxon>
        <taxon>Mytilinae</taxon>
        <taxon>Mytilus</taxon>
    </lineage>
</organism>
<dbReference type="InterPro" id="IPR006936">
    <property type="entry name" value="ALOG_dom"/>
</dbReference>
<name>A0A6J8ANH1_MYTCO</name>
<dbReference type="EMBL" id="CACVKT020001743">
    <property type="protein sequence ID" value="CAC5370977.1"/>
    <property type="molecule type" value="Genomic_DNA"/>
</dbReference>
<dbReference type="InterPro" id="IPR052055">
    <property type="entry name" value="Hepadnavirus_pol/RT"/>
</dbReference>
<sequence>MAKCLKEKEVEQKITGNKANYHIEKMETTSPLANAYPPATCMPNYFMPHMPTGWQQGMFPFSTSMYHNQGPRRFSPRNGQWRPRGNCFFCNSNDHVDMNTQNSGFPHLSTPEWEKKVQFDPRSALQHIRKHPTWVTLDGDKPANAVHHITFDILNSYIVHDVKKIPIRDPGSFVSGGINENSDEWLKHFGDDLPIQIKDWVTNGVDVNDFLKPFKGNFKGKSYEGKIPPKAYFHNSSSCRLFIPFIEKEITERLKSESSKPRLCHDERFLNLWIKDNPFQLENLKHVLRIVSKRVEMIALDDKSGYDHVKITRESETFCGFQFGGWVLSYTVLPFGWKASAFIYQSIGMQVTSFFRKLDILTLQYIDDRLLIASDKPHLPHGNINTISYALVELLTRLCYTLSIKKSRFNPSQTIKFLGFFIDSEQKCFHLPSDKKLSFIALRELILKSEKVSVKTLQRFAGKCVSMNLAIPASKLFCREVNAAISNGIKNSRDGLQFGDFGENDDKRPIHLKEADAIIKAIKSLGSSVCNHRLDILTDNKSVIAVWENQEDILTHKPCLDTVSPHDVKRFLVWKDSNGKTKIHVKSCINLGKKGVTRCLCPIRLASGTVENLISYLTDIFESVGRGRTWNAALNVGNPAASEPVKAYLKAVQEEQARAHIVPKQAKPIFINKVRSIAVYISETPHSMRAGCAIMLALSDDNDNTQGVINHVGLKSERMAHYYTRASTVKDASHVACNLAKSVNYQNNNATQLFF</sequence>
<evidence type="ECO:0000313" key="2">
    <source>
        <dbReference type="EMBL" id="CAC5370977.1"/>
    </source>
</evidence>
<dbReference type="InterPro" id="IPR000477">
    <property type="entry name" value="RT_dom"/>
</dbReference>
<protein>
    <recommendedName>
        <fullName evidence="1">Reverse transcriptase domain-containing protein</fullName>
    </recommendedName>
</protein>
<dbReference type="Proteomes" id="UP000507470">
    <property type="component" value="Unassembled WGS sequence"/>
</dbReference>
<dbReference type="SUPFAM" id="SSF56672">
    <property type="entry name" value="DNA/RNA polymerases"/>
    <property type="match status" value="1"/>
</dbReference>
<dbReference type="OrthoDB" id="538944at2759"/>
<dbReference type="InterPro" id="IPR043502">
    <property type="entry name" value="DNA/RNA_pol_sf"/>
</dbReference>
<dbReference type="Gene3D" id="3.30.70.270">
    <property type="match status" value="1"/>
</dbReference>
<reference evidence="2 3" key="1">
    <citation type="submission" date="2020-06" db="EMBL/GenBank/DDBJ databases">
        <authorList>
            <person name="Li R."/>
            <person name="Bekaert M."/>
        </authorList>
    </citation>
    <scope>NUCLEOTIDE SEQUENCE [LARGE SCALE GENOMIC DNA]</scope>
    <source>
        <strain evidence="3">wild</strain>
    </source>
</reference>
<dbReference type="Pfam" id="PF00078">
    <property type="entry name" value="RVT_1"/>
    <property type="match status" value="1"/>
</dbReference>
<dbReference type="AlphaFoldDB" id="A0A6J8ANH1"/>
<keyword evidence="3" id="KW-1185">Reference proteome</keyword>
<dbReference type="PANTHER" id="PTHR33050:SF7">
    <property type="entry name" value="RIBONUCLEASE H"/>
    <property type="match status" value="1"/>
</dbReference>
<accession>A0A6J8ANH1</accession>
<dbReference type="InterPro" id="IPR043128">
    <property type="entry name" value="Rev_trsase/Diguanyl_cyclase"/>
</dbReference>
<dbReference type="Pfam" id="PF04852">
    <property type="entry name" value="ALOG_dom"/>
    <property type="match status" value="1"/>
</dbReference>
<dbReference type="PROSITE" id="PS50878">
    <property type="entry name" value="RT_POL"/>
    <property type="match status" value="1"/>
</dbReference>
<proteinExistence type="predicted"/>
<dbReference type="Gene3D" id="3.10.10.10">
    <property type="entry name" value="HIV Type 1 Reverse Transcriptase, subunit A, domain 1"/>
    <property type="match status" value="1"/>
</dbReference>
<gene>
    <name evidence="2" type="ORF">MCOR_9600</name>
</gene>